<accession>A0A9D6Z203</accession>
<feature type="domain" description="4Fe-4S ferredoxin-type" evidence="10">
    <location>
        <begin position="239"/>
        <end position="269"/>
    </location>
</feature>
<proteinExistence type="inferred from homology"/>
<dbReference type="InterPro" id="IPR036188">
    <property type="entry name" value="FAD/NAD-bd_sf"/>
</dbReference>
<dbReference type="PROSITE" id="PS51379">
    <property type="entry name" value="4FE4S_FER_2"/>
    <property type="match status" value="3"/>
</dbReference>
<evidence type="ECO:0000313" key="11">
    <source>
        <dbReference type="EMBL" id="MBI5248264.1"/>
    </source>
</evidence>
<dbReference type="SUPFAM" id="SSF54862">
    <property type="entry name" value="4Fe-4S ferredoxins"/>
    <property type="match status" value="1"/>
</dbReference>
<evidence type="ECO:0000256" key="4">
    <source>
        <dbReference type="ARBA" id="ARBA00022723"/>
    </source>
</evidence>
<keyword evidence="4" id="KW-0479">Metal-binding</keyword>
<dbReference type="Gene3D" id="3.40.50.720">
    <property type="entry name" value="NAD(P)-binding Rossmann-like Domain"/>
    <property type="match status" value="1"/>
</dbReference>
<dbReference type="InterPro" id="IPR017900">
    <property type="entry name" value="4Fe4S_Fe_S_CS"/>
</dbReference>
<evidence type="ECO:0000256" key="9">
    <source>
        <dbReference type="ARBA" id="ARBA00023014"/>
    </source>
</evidence>
<evidence type="ECO:0000256" key="6">
    <source>
        <dbReference type="ARBA" id="ARBA00022994"/>
    </source>
</evidence>
<comment type="cofactor">
    <cofactor evidence="1">
        <name>FAD</name>
        <dbReference type="ChEBI" id="CHEBI:57692"/>
    </cofactor>
</comment>
<dbReference type="EMBL" id="JACRDE010000056">
    <property type="protein sequence ID" value="MBI5248264.1"/>
    <property type="molecule type" value="Genomic_DNA"/>
</dbReference>
<keyword evidence="7" id="KW-0560">Oxidoreductase</keyword>
<name>A0A9D6Z203_9BACT</name>
<evidence type="ECO:0000256" key="8">
    <source>
        <dbReference type="ARBA" id="ARBA00023004"/>
    </source>
</evidence>
<keyword evidence="6" id="KW-0484">Methanogenesis</keyword>
<dbReference type="InterPro" id="IPR017896">
    <property type="entry name" value="4Fe4S_Fe-S-bd"/>
</dbReference>
<dbReference type="PANTHER" id="PTHR43498:SF1">
    <property type="entry name" value="COB--COM HETERODISULFIDE REDUCTASE IRON-SULFUR SUBUNIT A"/>
    <property type="match status" value="1"/>
</dbReference>
<evidence type="ECO:0000256" key="3">
    <source>
        <dbReference type="ARBA" id="ARBA00022485"/>
    </source>
</evidence>
<dbReference type="AlphaFoldDB" id="A0A9D6Z203"/>
<feature type="domain" description="4Fe-4S ferredoxin-type" evidence="10">
    <location>
        <begin position="581"/>
        <end position="610"/>
    </location>
</feature>
<sequence>MADLNGIRIGVYVCHCGKNIGGTVRCDEVAEYARQLPGVALATDSLYTCSEPGQEQIKHDIREHQLNRVVVASCTPRLHEPTFRAACESAGLNPYLLEMANIREHCSWVHLHDKDAATEKAKDLVAMAVGRAAKLMPQFEVTVPVARKAMVIGGGVAGIQAALDMADAGYQVYLVERTGSIGGRMAQIDKTFPTMDCSICILAPKMSEVGRHPNIELLTLSEVQEVQGHIGNFKVKVLKKARYVTKECTACGDCIKASPQHAPDEFNAGLSIRRAIYIPFAQAVPSTFLVDMDRCLNNSGIVACDRCFQACSHKCIDFAANDEVLDLDVGTIVVATGVDVYDPTALTELGYGKFPNVITTLEFERLINAGGPSGGELIRPSDRRRPQRVAFLQCIGSRSKRSNPYCSNVCCMNTVKDALLIKEHWPDTEIYVFYIDIRAFGKGFEDLFQRARREGVTFVRGIPGEIIEDIKTGDLTLLGENTLLGKHYRHRMDMVILSVGIKPHKDADKIQRLLNLATDTDGFYMEAHPKLRPVDTTTGGVFLAGAAEGPKDIKDSVTQASAAASRANILMSRGEVKIPAITSRIDPKKCTACGLCARVCPYHAIEGSKEQGFYRVIEAACQGCGACVPECRFGALDQTHFTEDQIVSQINAALASDPHDKILAFACNWCSYAGADFAGVSRIQYPHNVRIIRTMCSARVSPSWIEKAFIMGAGAVLVSGCHPADCHYNNANQNTARRVERFWKRMEKQGINKDRLRLAWVSAAEGAQFAKVIKEMEAGLKKLTSQQIQEAAEKLQKSLTKKSEAT</sequence>
<gene>
    <name evidence="11" type="ORF">HY912_02105</name>
</gene>
<organism evidence="11 12">
    <name type="scientific">Desulfomonile tiedjei</name>
    <dbReference type="NCBI Taxonomy" id="2358"/>
    <lineage>
        <taxon>Bacteria</taxon>
        <taxon>Pseudomonadati</taxon>
        <taxon>Thermodesulfobacteriota</taxon>
        <taxon>Desulfomonilia</taxon>
        <taxon>Desulfomonilales</taxon>
        <taxon>Desulfomonilaceae</taxon>
        <taxon>Desulfomonile</taxon>
    </lineage>
</organism>
<evidence type="ECO:0000259" key="10">
    <source>
        <dbReference type="PROSITE" id="PS51379"/>
    </source>
</evidence>
<keyword evidence="9" id="KW-0411">Iron-sulfur</keyword>
<dbReference type="Pfam" id="PF00037">
    <property type="entry name" value="Fer4"/>
    <property type="match status" value="1"/>
</dbReference>
<evidence type="ECO:0000256" key="7">
    <source>
        <dbReference type="ARBA" id="ARBA00023002"/>
    </source>
</evidence>
<keyword evidence="5" id="KW-0274">FAD</keyword>
<dbReference type="GO" id="GO:0051539">
    <property type="term" value="F:4 iron, 4 sulfur cluster binding"/>
    <property type="evidence" value="ECO:0007669"/>
    <property type="project" value="UniProtKB-KW"/>
</dbReference>
<dbReference type="Proteomes" id="UP000807825">
    <property type="component" value="Unassembled WGS sequence"/>
</dbReference>
<feature type="domain" description="4Fe-4S ferredoxin-type" evidence="10">
    <location>
        <begin position="612"/>
        <end position="641"/>
    </location>
</feature>
<dbReference type="SUPFAM" id="SSF51905">
    <property type="entry name" value="FAD/NAD(P)-binding domain"/>
    <property type="match status" value="2"/>
</dbReference>
<dbReference type="Pfam" id="PF02662">
    <property type="entry name" value="FlpD"/>
    <property type="match status" value="1"/>
</dbReference>
<dbReference type="GO" id="GO:0016491">
    <property type="term" value="F:oxidoreductase activity"/>
    <property type="evidence" value="ECO:0007669"/>
    <property type="project" value="UniProtKB-KW"/>
</dbReference>
<evidence type="ECO:0000256" key="1">
    <source>
        <dbReference type="ARBA" id="ARBA00001974"/>
    </source>
</evidence>
<keyword evidence="8" id="KW-0408">Iron</keyword>
<protein>
    <submittedName>
        <fullName evidence="11">Hydrogenase iron-sulfur subunit</fullName>
    </submittedName>
</protein>
<dbReference type="NCBIfam" id="NF040770">
    <property type="entry name" value="hetero_SS_HdrA2"/>
    <property type="match status" value="1"/>
</dbReference>
<evidence type="ECO:0000256" key="5">
    <source>
        <dbReference type="ARBA" id="ARBA00022827"/>
    </source>
</evidence>
<dbReference type="Gene3D" id="3.30.70.20">
    <property type="match status" value="1"/>
</dbReference>
<dbReference type="Pfam" id="PF12831">
    <property type="entry name" value="FAD_oxidored"/>
    <property type="match status" value="1"/>
</dbReference>
<dbReference type="PANTHER" id="PTHR43498">
    <property type="entry name" value="FERREDOXIN:COB-COM HETERODISULFIDE REDUCTASE SUBUNIT A"/>
    <property type="match status" value="1"/>
</dbReference>
<evidence type="ECO:0000313" key="12">
    <source>
        <dbReference type="Proteomes" id="UP000807825"/>
    </source>
</evidence>
<evidence type="ECO:0000256" key="2">
    <source>
        <dbReference type="ARBA" id="ARBA00006561"/>
    </source>
</evidence>
<dbReference type="InterPro" id="IPR003813">
    <property type="entry name" value="MvhD/FlpD"/>
</dbReference>
<reference evidence="11" key="1">
    <citation type="submission" date="2020-07" db="EMBL/GenBank/DDBJ databases">
        <title>Huge and variable diversity of episymbiotic CPR bacteria and DPANN archaea in groundwater ecosystems.</title>
        <authorList>
            <person name="He C.Y."/>
            <person name="Keren R."/>
            <person name="Whittaker M."/>
            <person name="Farag I.F."/>
            <person name="Doudna J."/>
            <person name="Cate J.H.D."/>
            <person name="Banfield J.F."/>
        </authorList>
    </citation>
    <scope>NUCLEOTIDE SEQUENCE</scope>
    <source>
        <strain evidence="11">NC_groundwater_1664_Pr3_B-0.1um_52_9</strain>
    </source>
</reference>
<dbReference type="FunFam" id="3.50.50.60:FF:000644">
    <property type="entry name" value="H(2):CoB-CoM heterodisulfide,ferredoxin reductase subunit A"/>
    <property type="match status" value="1"/>
</dbReference>
<comment type="caution">
    <text evidence="11">The sequence shown here is derived from an EMBL/GenBank/DDBJ whole genome shotgun (WGS) entry which is preliminary data.</text>
</comment>
<dbReference type="InterPro" id="IPR039650">
    <property type="entry name" value="HdrA-like"/>
</dbReference>
<dbReference type="GO" id="GO:0015948">
    <property type="term" value="P:methanogenesis"/>
    <property type="evidence" value="ECO:0007669"/>
    <property type="project" value="UniProtKB-KW"/>
</dbReference>
<keyword evidence="5" id="KW-0285">Flavoprotein</keyword>
<comment type="similarity">
    <text evidence="2">Belongs to the HdrA family.</text>
</comment>
<keyword evidence="3" id="KW-0004">4Fe-4S</keyword>
<dbReference type="PROSITE" id="PS00198">
    <property type="entry name" value="4FE4S_FER_1"/>
    <property type="match status" value="1"/>
</dbReference>
<dbReference type="GO" id="GO:0046872">
    <property type="term" value="F:metal ion binding"/>
    <property type="evidence" value="ECO:0007669"/>
    <property type="project" value="UniProtKB-KW"/>
</dbReference>